<dbReference type="Proteomes" id="UP000256980">
    <property type="component" value="Unassembled WGS sequence"/>
</dbReference>
<sequence>MARQKGLLKLTGTLGGINFYVVKGVGFARNAGGGFNGDAIRHQPNMQRVRENASEFGHCSTVKKAFRLALMPFLHGYKHSKLHARMMTLFTSIKALDATSERGSRRVGEGLQTAKGRQLLHTFELTPQHKMLNAVLRHSNFNWSLQGLSVTDFSTKLYSCPKAATHVGLTLGILDFNFDTLDASLMVAPTYFLEVSSASSSFEIAMDAVVVTDFVGIAVLGLRFYEVIDDEVYGLNAMVGVCLLDVRV</sequence>
<reference evidence="1 2" key="1">
    <citation type="submission" date="2018-07" db="EMBL/GenBank/DDBJ databases">
        <title>Genomic Encyclopedia of Type Strains, Phase III (KMG-III): the genomes of soil and plant-associated and newly described type strains.</title>
        <authorList>
            <person name="Whitman W."/>
        </authorList>
    </citation>
    <scope>NUCLEOTIDE SEQUENCE [LARGE SCALE GENOMIC DNA]</scope>
    <source>
        <strain evidence="1 2">CECT 7946</strain>
    </source>
</reference>
<dbReference type="OrthoDB" id="645138at2"/>
<gene>
    <name evidence="1" type="ORF">DFQ10_10794</name>
</gene>
<evidence type="ECO:0000313" key="1">
    <source>
        <dbReference type="EMBL" id="RED42909.1"/>
    </source>
</evidence>
<name>A0A3D9H078_9FLAO</name>
<keyword evidence="2" id="KW-1185">Reference proteome</keyword>
<proteinExistence type="predicted"/>
<dbReference type="RefSeq" id="WP_115818100.1">
    <property type="nucleotide sequence ID" value="NZ_QRDV01000007.1"/>
</dbReference>
<dbReference type="AlphaFoldDB" id="A0A3D9H078"/>
<protein>
    <submittedName>
        <fullName evidence="1">Uncharacterized protein</fullName>
    </submittedName>
</protein>
<dbReference type="EMBL" id="QRDV01000007">
    <property type="protein sequence ID" value="RED42909.1"/>
    <property type="molecule type" value="Genomic_DNA"/>
</dbReference>
<comment type="caution">
    <text evidence="1">The sequence shown here is derived from an EMBL/GenBank/DDBJ whole genome shotgun (WGS) entry which is preliminary data.</text>
</comment>
<organism evidence="1 2">
    <name type="scientific">Winogradskyella eximia</name>
    <dbReference type="NCBI Taxonomy" id="262006"/>
    <lineage>
        <taxon>Bacteria</taxon>
        <taxon>Pseudomonadati</taxon>
        <taxon>Bacteroidota</taxon>
        <taxon>Flavobacteriia</taxon>
        <taxon>Flavobacteriales</taxon>
        <taxon>Flavobacteriaceae</taxon>
        <taxon>Winogradskyella</taxon>
    </lineage>
</organism>
<evidence type="ECO:0000313" key="2">
    <source>
        <dbReference type="Proteomes" id="UP000256980"/>
    </source>
</evidence>
<accession>A0A3D9H078</accession>